<keyword evidence="2" id="KW-1185">Reference proteome</keyword>
<dbReference type="AlphaFoldDB" id="A0A0C2SDB9"/>
<evidence type="ECO:0000313" key="1">
    <source>
        <dbReference type="EMBL" id="KIL51969.1"/>
    </source>
</evidence>
<evidence type="ECO:0000313" key="2">
    <source>
        <dbReference type="Proteomes" id="UP000031938"/>
    </source>
</evidence>
<dbReference type="Proteomes" id="UP000031938">
    <property type="component" value="Unassembled WGS sequence"/>
</dbReference>
<name>A0A0C2SDB9_9BACL</name>
<organism evidence="1 2">
    <name type="scientific">Jeotgalibacillus soli</name>
    <dbReference type="NCBI Taxonomy" id="889306"/>
    <lineage>
        <taxon>Bacteria</taxon>
        <taxon>Bacillati</taxon>
        <taxon>Bacillota</taxon>
        <taxon>Bacilli</taxon>
        <taxon>Bacillales</taxon>
        <taxon>Caryophanaceae</taxon>
        <taxon>Jeotgalibacillus</taxon>
    </lineage>
</organism>
<gene>
    <name evidence="1" type="ORF">KP78_03390</name>
</gene>
<reference evidence="1 2" key="1">
    <citation type="submission" date="2015-01" db="EMBL/GenBank/DDBJ databases">
        <title>Genome sequencing of Jeotgalibacillus soli.</title>
        <authorList>
            <person name="Goh K.M."/>
            <person name="Chan K.-G."/>
            <person name="Yaakop A.S."/>
            <person name="Ee R."/>
            <person name="Gan H.M."/>
            <person name="Chan C.S."/>
        </authorList>
    </citation>
    <scope>NUCLEOTIDE SEQUENCE [LARGE SCALE GENOMIC DNA]</scope>
    <source>
        <strain evidence="1 2">P9</strain>
    </source>
</reference>
<protein>
    <submittedName>
        <fullName evidence="1">Uncharacterized protein</fullName>
    </submittedName>
</protein>
<dbReference type="EMBL" id="JXRP01000006">
    <property type="protein sequence ID" value="KIL51969.1"/>
    <property type="molecule type" value="Genomic_DNA"/>
</dbReference>
<accession>A0A0C2SDB9</accession>
<proteinExistence type="predicted"/>
<comment type="caution">
    <text evidence="1">The sequence shown here is derived from an EMBL/GenBank/DDBJ whole genome shotgun (WGS) entry which is preliminary data.</text>
</comment>
<sequence length="38" mass="4592">MRMVTFILLGKYMVRIRPAPIDYKERQAFLCTIELINF</sequence>